<accession>G0ACK0</accession>
<reference evidence="1 2" key="3">
    <citation type="journal article" date="2008" name="FEMS Microbiol. Ecol.">
        <title>Identification and characterization of genes underlying chitinolysis in Collimonas fungivorans Ter331.</title>
        <authorList>
            <person name="Fritsche K."/>
            <person name="de Boer W."/>
            <person name="Gerards S."/>
            <person name="van den Berg M."/>
            <person name="van Veen J.A."/>
            <person name="Leveau J.H."/>
        </authorList>
    </citation>
    <scope>NUCLEOTIDE SEQUENCE [LARGE SCALE GENOMIC DNA]</scope>
    <source>
        <strain evidence="1 2">Ter331</strain>
    </source>
</reference>
<proteinExistence type="predicted"/>
<dbReference type="eggNOG" id="ENOG50318G2">
    <property type="taxonomic scope" value="Bacteria"/>
</dbReference>
<name>G0ACK0_COLFT</name>
<protein>
    <submittedName>
        <fullName evidence="1">Uncharacterized protein</fullName>
    </submittedName>
</protein>
<gene>
    <name evidence="1" type="ordered locus">CFU_2970</name>
</gene>
<organism evidence="1 2">
    <name type="scientific">Collimonas fungivorans (strain Ter331)</name>
    <dbReference type="NCBI Taxonomy" id="1005048"/>
    <lineage>
        <taxon>Bacteria</taxon>
        <taxon>Pseudomonadati</taxon>
        <taxon>Pseudomonadota</taxon>
        <taxon>Betaproteobacteria</taxon>
        <taxon>Burkholderiales</taxon>
        <taxon>Oxalobacteraceae</taxon>
        <taxon>Collimonas</taxon>
    </lineage>
</organism>
<evidence type="ECO:0000313" key="1">
    <source>
        <dbReference type="EMBL" id="AEK62795.1"/>
    </source>
</evidence>
<reference evidence="1 2" key="2">
    <citation type="journal article" date="2006" name="J. Microbiol. Methods">
        <title>Genomic flank-sequencing of plasposon insertion sites for rapid identification of functional genes.</title>
        <authorList>
            <person name="Leveau J.H."/>
            <person name="Gerards S."/>
            <person name="Fritsche K."/>
            <person name="Zondag G."/>
            <person name="van Veen J.A."/>
        </authorList>
    </citation>
    <scope>NUCLEOTIDE SEQUENCE [LARGE SCALE GENOMIC DNA]</scope>
    <source>
        <strain evidence="1 2">Ter331</strain>
    </source>
</reference>
<sequence length="210" mass="23227">MPTREFRLRACLFQCCVGTGAHPTEIRRCKARQCDNPGMTNMMTTPSVTVEFAATDVQQLLQHAEAATEHLPCMGDQFVAKYYPGGKVITKNDWPDVSQIDIAKIPPALFLVNDSFLMSNGIDPKQAIVCVYKNGHVASEQQNESDAFALGSEELPTVTRILPRDFAGIETAQKIRVTFQHDPRKGAQVSLEVIQQNGEAGEARIVNRRP</sequence>
<dbReference type="Proteomes" id="UP000008392">
    <property type="component" value="Chromosome"/>
</dbReference>
<reference evidence="1 2" key="5">
    <citation type="journal article" date="2011" name="ISME J.">
        <title>Dual transcriptional profiling of a bacterial/fungal confrontation: Collimonas fungivorans versus Aspergillus niger.</title>
        <authorList>
            <person name="Mela F."/>
            <person name="Fritsche K."/>
            <person name="de Boer W."/>
            <person name="van Veen J.A."/>
            <person name="de Graaff L.H."/>
            <person name="van den Berg M."/>
            <person name="Leveau J.H."/>
        </authorList>
    </citation>
    <scope>NUCLEOTIDE SEQUENCE [LARGE SCALE GENOMIC DNA]</scope>
    <source>
        <strain evidence="1 2">Ter331</strain>
    </source>
</reference>
<dbReference type="KEGG" id="cfu:CFU_2970"/>
<dbReference type="HOGENOM" id="CLU_113635_0_0_4"/>
<evidence type="ECO:0000313" key="2">
    <source>
        <dbReference type="Proteomes" id="UP000008392"/>
    </source>
</evidence>
<keyword evidence="2" id="KW-1185">Reference proteome</keyword>
<dbReference type="EMBL" id="CP002745">
    <property type="protein sequence ID" value="AEK62795.1"/>
    <property type="molecule type" value="Genomic_DNA"/>
</dbReference>
<dbReference type="AlphaFoldDB" id="G0ACK0"/>
<reference evidence="2" key="6">
    <citation type="submission" date="2011-05" db="EMBL/GenBank/DDBJ databases">
        <title>Complete sequence of Collimonas fungivorans Ter331.</title>
        <authorList>
            <person name="Leveau J.H."/>
        </authorList>
    </citation>
    <scope>NUCLEOTIDE SEQUENCE [LARGE SCALE GENOMIC DNA]</scope>
    <source>
        <strain evidence="2">Ter331</strain>
    </source>
</reference>
<reference evidence="1 2" key="4">
    <citation type="journal article" date="2010" name="Environ. Microbiol.">
        <title>The bacterial genus Collimonas: mycophagy, weathering and other adaptive solutions to life in oligotrophic soil environments.</title>
        <authorList>
            <person name="Leveau J.H."/>
            <person name="Uroz S."/>
            <person name="de Boer W."/>
        </authorList>
    </citation>
    <scope>NUCLEOTIDE SEQUENCE [LARGE SCALE GENOMIC DNA]</scope>
    <source>
        <strain evidence="1 2">Ter331</strain>
    </source>
</reference>
<reference evidence="1 2" key="1">
    <citation type="journal article" date="2004" name="Environ. Microbiol.">
        <title>Phylogeny-function analysis of (meta)genomic libraries: screening for expression of ribosomal RNA genes by large-insert library fluorescent in situ hybridization (LIL-FISH).</title>
        <authorList>
            <person name="Leveau J.H."/>
            <person name="Gerards S."/>
            <person name="de Boer W."/>
            <person name="van Veen J.A."/>
        </authorList>
    </citation>
    <scope>NUCLEOTIDE SEQUENCE [LARGE SCALE GENOMIC DNA]</scope>
    <source>
        <strain evidence="1 2">Ter331</strain>
    </source>
</reference>